<dbReference type="Proteomes" id="UP001165060">
    <property type="component" value="Unassembled WGS sequence"/>
</dbReference>
<dbReference type="EMBL" id="BRYB01004018">
    <property type="protein sequence ID" value="GMI24352.1"/>
    <property type="molecule type" value="Genomic_DNA"/>
</dbReference>
<gene>
    <name evidence="1" type="ORF">TeGR_g8354</name>
</gene>
<evidence type="ECO:0000313" key="1">
    <source>
        <dbReference type="EMBL" id="GMI24352.1"/>
    </source>
</evidence>
<reference evidence="1 2" key="1">
    <citation type="journal article" date="2023" name="Commun. Biol.">
        <title>Genome analysis of Parmales, the sister group of diatoms, reveals the evolutionary specialization of diatoms from phago-mixotrophs to photoautotrophs.</title>
        <authorList>
            <person name="Ban H."/>
            <person name="Sato S."/>
            <person name="Yoshikawa S."/>
            <person name="Yamada K."/>
            <person name="Nakamura Y."/>
            <person name="Ichinomiya M."/>
            <person name="Sato N."/>
            <person name="Blanc-Mathieu R."/>
            <person name="Endo H."/>
            <person name="Kuwata A."/>
            <person name="Ogata H."/>
        </authorList>
    </citation>
    <scope>NUCLEOTIDE SEQUENCE [LARGE SCALE GENOMIC DNA]</scope>
</reference>
<protein>
    <submittedName>
        <fullName evidence="1">Uncharacterized protein</fullName>
    </submittedName>
</protein>
<feature type="non-terminal residue" evidence="1">
    <location>
        <position position="1"/>
    </location>
</feature>
<name>A0ABQ6MDZ5_9STRA</name>
<keyword evidence="2" id="KW-1185">Reference proteome</keyword>
<evidence type="ECO:0000313" key="2">
    <source>
        <dbReference type="Proteomes" id="UP001165060"/>
    </source>
</evidence>
<accession>A0ABQ6MDZ5</accession>
<sequence length="237" mass="26795">PPTPPPPPRRYNDGKNHWMEFTTEAPAGGINKYYHNFTTNVTTNNLTPTMNVAVAPTSLKAHTNVLRQPSPYMPRLLRFRSWWQETKSYSGSVERSEIELIFDTVASSIVIKTLPGSTKGQSVEYSCDNTEGLAFWDLHVGRVLNIMGRETTCMQASLETQRWLDIETKRLTKIRAALTAEVKKYDLHAATSREPPGPTKGSKVKSLRYLVDKCEELAAKLFQLRPNAVKKVLEPFE</sequence>
<comment type="caution">
    <text evidence="1">The sequence shown here is derived from an EMBL/GenBank/DDBJ whole genome shotgun (WGS) entry which is preliminary data.</text>
</comment>
<proteinExistence type="predicted"/>
<organism evidence="1 2">
    <name type="scientific">Tetraparma gracilis</name>
    <dbReference type="NCBI Taxonomy" id="2962635"/>
    <lineage>
        <taxon>Eukaryota</taxon>
        <taxon>Sar</taxon>
        <taxon>Stramenopiles</taxon>
        <taxon>Ochrophyta</taxon>
        <taxon>Bolidophyceae</taxon>
        <taxon>Parmales</taxon>
        <taxon>Triparmaceae</taxon>
        <taxon>Tetraparma</taxon>
    </lineage>
</organism>